<proteinExistence type="inferred from homology"/>
<feature type="compositionally biased region" description="Low complexity" evidence="3">
    <location>
        <begin position="107"/>
        <end position="126"/>
    </location>
</feature>
<dbReference type="Proteomes" id="UP000317496">
    <property type="component" value="Chromosome"/>
</dbReference>
<sequence length="477" mass="51106">MTSPIRLTAAAVLMMTVSACSMVPDYFKPTVETPQAWDSRQDALNVWPDSNWWTGFGSAELNRLIAEAQANNTDLRVAVARIRQSEAQAKIAGADLYPTLGADAGASRTRQGRQSLSSSGTTTTTGGNRGDIIRNSFSGNLTAGYQVDLFGGNDASADAALTRLESSRYNRETVAITLYSDIASTYFQLLSLRDRIRLANETLGLAQGILDLLETQRANGAITDYEVAQQRSNVATQRATLAGLEQNERTTLDALALLLGRPPQGFVVQGNTLTAIALPPVTAGLPSELLLRRPDIRKAEADLRAANFDVGAARAARFPSLDLTGRIGTQAGSTGMLFDPGTMIYSVAASLTAPIFQGGRLEGGEQLSRAQKLELEETYRASILTAFRDTEDALGATVNTGRQYGFASEAFNQANDAYRIVEARYRAGTVGFLDLLDAQRSVFSANDTMVQAALGRYSANVSLYRALGGGWDGSTLQ</sequence>
<feature type="signal peptide" evidence="2">
    <location>
        <begin position="1"/>
        <end position="19"/>
    </location>
</feature>
<evidence type="ECO:0000256" key="3">
    <source>
        <dbReference type="SAM" id="MobiDB-lite"/>
    </source>
</evidence>
<accession>A0A516GZ47</accession>
<evidence type="ECO:0000313" key="5">
    <source>
        <dbReference type="Proteomes" id="UP000317496"/>
    </source>
</evidence>
<feature type="region of interest" description="Disordered" evidence="3">
    <location>
        <begin position="103"/>
        <end position="131"/>
    </location>
</feature>
<dbReference type="NCBIfam" id="TIGR01845">
    <property type="entry name" value="outer_NodT"/>
    <property type="match status" value="1"/>
</dbReference>
<evidence type="ECO:0000256" key="1">
    <source>
        <dbReference type="ARBA" id="ARBA00007613"/>
    </source>
</evidence>
<evidence type="ECO:0000256" key="2">
    <source>
        <dbReference type="RuleBase" id="RU362097"/>
    </source>
</evidence>
<evidence type="ECO:0000313" key="4">
    <source>
        <dbReference type="EMBL" id="QDO96620.1"/>
    </source>
</evidence>
<dbReference type="Pfam" id="PF02321">
    <property type="entry name" value="OEP"/>
    <property type="match status" value="2"/>
</dbReference>
<dbReference type="InterPro" id="IPR010131">
    <property type="entry name" value="MdtP/NodT-like"/>
</dbReference>
<keyword evidence="2" id="KW-0449">Lipoprotein</keyword>
<keyword evidence="2" id="KW-1134">Transmembrane beta strand</keyword>
<keyword evidence="2" id="KW-0732">Signal</keyword>
<dbReference type="Gene3D" id="1.20.1600.10">
    <property type="entry name" value="Outer membrane efflux proteins (OEP)"/>
    <property type="match status" value="1"/>
</dbReference>
<dbReference type="PROSITE" id="PS51257">
    <property type="entry name" value="PROKAR_LIPOPROTEIN"/>
    <property type="match status" value="1"/>
</dbReference>
<keyword evidence="5" id="KW-1185">Reference proteome</keyword>
<protein>
    <submittedName>
        <fullName evidence="4">Efflux transporter outer membrane subunit</fullName>
    </submittedName>
</protein>
<dbReference type="InterPro" id="IPR003423">
    <property type="entry name" value="OMP_efflux"/>
</dbReference>
<dbReference type="Gene3D" id="2.20.200.10">
    <property type="entry name" value="Outer membrane efflux proteins (OEP)"/>
    <property type="match status" value="1"/>
</dbReference>
<feature type="chain" id="PRO_5022248193" evidence="2">
    <location>
        <begin position="20"/>
        <end position="477"/>
    </location>
</feature>
<dbReference type="GO" id="GO:0005886">
    <property type="term" value="C:plasma membrane"/>
    <property type="evidence" value="ECO:0007669"/>
    <property type="project" value="UniProtKB-SubCell"/>
</dbReference>
<dbReference type="PANTHER" id="PTHR30203:SF33">
    <property type="entry name" value="BLR4455 PROTEIN"/>
    <property type="match status" value="1"/>
</dbReference>
<keyword evidence="2" id="KW-0472">Membrane</keyword>
<dbReference type="KEGG" id="fer:FNB15_04715"/>
<comment type="subcellular location">
    <subcellularLocation>
        <location evidence="2">Cell membrane</location>
        <topology evidence="2">Lipid-anchor</topology>
    </subcellularLocation>
</comment>
<keyword evidence="2" id="KW-0812">Transmembrane</keyword>
<comment type="similarity">
    <text evidence="1 2">Belongs to the outer membrane factor (OMF) (TC 1.B.17) family.</text>
</comment>
<dbReference type="SUPFAM" id="SSF56954">
    <property type="entry name" value="Outer membrane efflux proteins (OEP)"/>
    <property type="match status" value="1"/>
</dbReference>
<dbReference type="AlphaFoldDB" id="A0A516GZ47"/>
<dbReference type="PANTHER" id="PTHR30203">
    <property type="entry name" value="OUTER MEMBRANE CATION EFFLUX PROTEIN"/>
    <property type="match status" value="1"/>
</dbReference>
<dbReference type="OrthoDB" id="9783100at2"/>
<reference evidence="4 5" key="1">
    <citation type="submission" date="2019-07" db="EMBL/GenBank/DDBJ databases">
        <title>Genome sequencing for Ferrovibrio sp. K5.</title>
        <authorList>
            <person name="Park S.-J."/>
        </authorList>
    </citation>
    <scope>NUCLEOTIDE SEQUENCE [LARGE SCALE GENOMIC DNA]</scope>
    <source>
        <strain evidence="4 5">K5</strain>
    </source>
</reference>
<name>A0A516GZ47_9PROT</name>
<dbReference type="GO" id="GO:0015562">
    <property type="term" value="F:efflux transmembrane transporter activity"/>
    <property type="evidence" value="ECO:0007669"/>
    <property type="project" value="InterPro"/>
</dbReference>
<gene>
    <name evidence="4" type="ORF">FNB15_04715</name>
</gene>
<dbReference type="EMBL" id="CP041636">
    <property type="protein sequence ID" value="QDO96620.1"/>
    <property type="molecule type" value="Genomic_DNA"/>
</dbReference>
<keyword evidence="2" id="KW-0564">Palmitate</keyword>
<dbReference type="RefSeq" id="WP_144067601.1">
    <property type="nucleotide sequence ID" value="NZ_CP041636.1"/>
</dbReference>
<organism evidence="4 5">
    <name type="scientific">Ferrovibrio terrae</name>
    <dbReference type="NCBI Taxonomy" id="2594003"/>
    <lineage>
        <taxon>Bacteria</taxon>
        <taxon>Pseudomonadati</taxon>
        <taxon>Pseudomonadota</taxon>
        <taxon>Alphaproteobacteria</taxon>
        <taxon>Rhodospirillales</taxon>
        <taxon>Rhodospirillaceae</taxon>
        <taxon>Ferrovibrio</taxon>
    </lineage>
</organism>